<evidence type="ECO:0000313" key="2">
    <source>
        <dbReference type="EMBL" id="GFR41508.1"/>
    </source>
</evidence>
<dbReference type="Proteomes" id="UP001054857">
    <property type="component" value="Unassembled WGS sequence"/>
</dbReference>
<protein>
    <submittedName>
        <fullName evidence="2">Uncharacterized protein</fullName>
    </submittedName>
</protein>
<sequence>GGDLACEEVAAWRRTRPLGRWLRRLWELEPGTRPGVEECLSKYLHADTWGAILRTIAQQLRELEQDSSSCGGTNGGSDSNGSSGSNGSSVNNSLLPPEPGSSLELIPMVGADALVFLYGSLAVKIFLHEEPALRSLMCALEASAPRLLLSHVHPSCGAPALAAQLPRAHACGVVSVRFREYQEPQEEAEKKKKATQLVYVVEDQMQGTHMLYELLEAQPGSQQQQRQQQQQQCQLAAVAEALGDLVGRMHAAASAATSVGPKEDEEERVGTATLARGFSIEAWGQLLQTRGVWHDREGRIWVSGLGCVSDPGGEWRQLKEEQQETAPGRATPAAAAAATTTPTAVPSCNGSSSLSAAADAVEDPQHAPHGRHTWLCEVPRSSRWWPF</sequence>
<evidence type="ECO:0000256" key="1">
    <source>
        <dbReference type="SAM" id="MobiDB-lite"/>
    </source>
</evidence>
<feature type="compositionally biased region" description="Low complexity" evidence="1">
    <location>
        <begin position="325"/>
        <end position="344"/>
    </location>
</feature>
<feature type="region of interest" description="Disordered" evidence="1">
    <location>
        <begin position="64"/>
        <end position="96"/>
    </location>
</feature>
<evidence type="ECO:0000313" key="3">
    <source>
        <dbReference type="Proteomes" id="UP001054857"/>
    </source>
</evidence>
<feature type="compositionally biased region" description="Polar residues" evidence="1">
    <location>
        <begin position="346"/>
        <end position="355"/>
    </location>
</feature>
<organism evidence="2 3">
    <name type="scientific">Astrephomene gubernaculifera</name>
    <dbReference type="NCBI Taxonomy" id="47775"/>
    <lineage>
        <taxon>Eukaryota</taxon>
        <taxon>Viridiplantae</taxon>
        <taxon>Chlorophyta</taxon>
        <taxon>core chlorophytes</taxon>
        <taxon>Chlorophyceae</taxon>
        <taxon>CS clade</taxon>
        <taxon>Chlamydomonadales</taxon>
        <taxon>Astrephomenaceae</taxon>
        <taxon>Astrephomene</taxon>
    </lineage>
</organism>
<gene>
    <name evidence="2" type="ORF">Agub_g2202</name>
</gene>
<feature type="compositionally biased region" description="Low complexity" evidence="1">
    <location>
        <begin position="67"/>
        <end position="96"/>
    </location>
</feature>
<dbReference type="EMBL" id="BMAR01000001">
    <property type="protein sequence ID" value="GFR41508.1"/>
    <property type="molecule type" value="Genomic_DNA"/>
</dbReference>
<accession>A0AAD3HI41</accession>
<name>A0AAD3HI41_9CHLO</name>
<reference evidence="2 3" key="1">
    <citation type="journal article" date="2021" name="Sci. Rep.">
        <title>Genome sequencing of the multicellular alga Astrephomene provides insights into convergent evolution of germ-soma differentiation.</title>
        <authorList>
            <person name="Yamashita S."/>
            <person name="Yamamoto K."/>
            <person name="Matsuzaki R."/>
            <person name="Suzuki S."/>
            <person name="Yamaguchi H."/>
            <person name="Hirooka S."/>
            <person name="Minakuchi Y."/>
            <person name="Miyagishima S."/>
            <person name="Kawachi M."/>
            <person name="Toyoda A."/>
            <person name="Nozaki H."/>
        </authorList>
    </citation>
    <scope>NUCLEOTIDE SEQUENCE [LARGE SCALE GENOMIC DNA]</scope>
    <source>
        <strain evidence="2 3">NIES-4017</strain>
    </source>
</reference>
<feature type="non-terminal residue" evidence="2">
    <location>
        <position position="387"/>
    </location>
</feature>
<feature type="region of interest" description="Disordered" evidence="1">
    <location>
        <begin position="320"/>
        <end position="371"/>
    </location>
</feature>
<keyword evidence="3" id="KW-1185">Reference proteome</keyword>
<comment type="caution">
    <text evidence="2">The sequence shown here is derived from an EMBL/GenBank/DDBJ whole genome shotgun (WGS) entry which is preliminary data.</text>
</comment>
<feature type="non-terminal residue" evidence="2">
    <location>
        <position position="1"/>
    </location>
</feature>
<dbReference type="AlphaFoldDB" id="A0AAD3HI41"/>
<proteinExistence type="predicted"/>